<keyword evidence="5" id="KW-1185">Reference proteome</keyword>
<dbReference type="EnsemblMetazoa" id="SMAR008596-RA">
    <property type="protein sequence ID" value="SMAR008596-PA"/>
    <property type="gene ID" value="SMAR008596"/>
</dbReference>
<dbReference type="PANTHER" id="PTHR31159">
    <property type="entry name" value="COMM DOMAIN-CONTAINING PROTEIN 3"/>
    <property type="match status" value="1"/>
</dbReference>
<evidence type="ECO:0000256" key="2">
    <source>
        <dbReference type="ARBA" id="ARBA00093469"/>
    </source>
</evidence>
<evidence type="ECO:0000259" key="3">
    <source>
        <dbReference type="PROSITE" id="PS51269"/>
    </source>
</evidence>
<dbReference type="Pfam" id="PF21672">
    <property type="entry name" value="COMM_HN"/>
    <property type="match status" value="1"/>
</dbReference>
<dbReference type="PROSITE" id="PS51269">
    <property type="entry name" value="COMM"/>
    <property type="match status" value="1"/>
</dbReference>
<dbReference type="Pfam" id="PF07258">
    <property type="entry name" value="COMM_domain"/>
    <property type="match status" value="1"/>
</dbReference>
<dbReference type="CDD" id="cd04751">
    <property type="entry name" value="Commd3"/>
    <property type="match status" value="1"/>
</dbReference>
<feature type="domain" description="COMM" evidence="3">
    <location>
        <begin position="123"/>
        <end position="192"/>
    </location>
</feature>
<evidence type="ECO:0000313" key="5">
    <source>
        <dbReference type="Proteomes" id="UP000014500"/>
    </source>
</evidence>
<dbReference type="HOGENOM" id="CLU_118734_0_0_1"/>
<accession>T1J4Q3</accession>
<reference evidence="5" key="1">
    <citation type="submission" date="2011-05" db="EMBL/GenBank/DDBJ databases">
        <authorList>
            <person name="Richards S.R."/>
            <person name="Qu J."/>
            <person name="Jiang H."/>
            <person name="Jhangiani S.N."/>
            <person name="Agravi P."/>
            <person name="Goodspeed R."/>
            <person name="Gross S."/>
            <person name="Mandapat C."/>
            <person name="Jackson L."/>
            <person name="Mathew T."/>
            <person name="Pu L."/>
            <person name="Thornton R."/>
            <person name="Saada N."/>
            <person name="Wilczek-Boney K.B."/>
            <person name="Lee S."/>
            <person name="Kovar C."/>
            <person name="Wu Y."/>
            <person name="Scherer S.E."/>
            <person name="Worley K.C."/>
            <person name="Muzny D.M."/>
            <person name="Gibbs R."/>
        </authorList>
    </citation>
    <scope>NUCLEOTIDE SEQUENCE</scope>
    <source>
        <strain evidence="5">Brora</strain>
    </source>
</reference>
<evidence type="ECO:0000313" key="4">
    <source>
        <dbReference type="EnsemblMetazoa" id="SMAR008596-PA"/>
    </source>
</evidence>
<proteinExistence type="inferred from homology"/>
<dbReference type="GO" id="GO:0006814">
    <property type="term" value="P:sodium ion transport"/>
    <property type="evidence" value="ECO:0007669"/>
    <property type="project" value="InterPro"/>
</dbReference>
<organism evidence="4 5">
    <name type="scientific">Strigamia maritima</name>
    <name type="common">European centipede</name>
    <name type="synonym">Geophilus maritimus</name>
    <dbReference type="NCBI Taxonomy" id="126957"/>
    <lineage>
        <taxon>Eukaryota</taxon>
        <taxon>Metazoa</taxon>
        <taxon>Ecdysozoa</taxon>
        <taxon>Arthropoda</taxon>
        <taxon>Myriapoda</taxon>
        <taxon>Chilopoda</taxon>
        <taxon>Pleurostigmophora</taxon>
        <taxon>Geophilomorpha</taxon>
        <taxon>Linotaeniidae</taxon>
        <taxon>Strigamia</taxon>
    </lineage>
</organism>
<dbReference type="Proteomes" id="UP000014500">
    <property type="component" value="Unassembled WGS sequence"/>
</dbReference>
<dbReference type="PhylomeDB" id="T1J4Q3"/>
<dbReference type="InterPro" id="IPR017920">
    <property type="entry name" value="COMM"/>
</dbReference>
<dbReference type="PANTHER" id="PTHR31159:SF1">
    <property type="entry name" value="COMM DOMAIN-CONTAINING PROTEIN 3"/>
    <property type="match status" value="1"/>
</dbReference>
<dbReference type="EMBL" id="JH431846">
    <property type="status" value="NOT_ANNOTATED_CDS"/>
    <property type="molecule type" value="Genomic_DNA"/>
</dbReference>
<protein>
    <recommendedName>
        <fullName evidence="1">COMM domain-containing protein 3</fullName>
    </recommendedName>
</protein>
<evidence type="ECO:0000256" key="1">
    <source>
        <dbReference type="ARBA" id="ARBA00016548"/>
    </source>
</evidence>
<dbReference type="eggNOG" id="ENOG502R79J">
    <property type="taxonomic scope" value="Eukaryota"/>
</dbReference>
<dbReference type="InterPro" id="IPR037355">
    <property type="entry name" value="COMMD3"/>
</dbReference>
<dbReference type="STRING" id="126957.T1J4Q3"/>
<dbReference type="AlphaFoldDB" id="T1J4Q3"/>
<reference evidence="4" key="2">
    <citation type="submission" date="2015-02" db="UniProtKB">
        <authorList>
            <consortium name="EnsemblMetazoa"/>
        </authorList>
    </citation>
    <scope>IDENTIFICATION</scope>
</reference>
<sequence>MELSKRVIGGLQLVGDSSRISEPCFLQLTDSVFFNLLKINDQKDITVLSKTHSTDVAVLKQSYAALLTVTLEAAKLDLDPTTLNSILDDKLSTERCATFISRFKRYKSKIRVQLSSISHTLPHIVDAAWRLEYCIKSNIVERIDESSCLISLKTEKYGQEETEDVTFSCNPEQLQDLVSKLKDAVKCMERMNRMFNYCLTCLKAPSYVDNG</sequence>
<dbReference type="OMA" id="DWRLDYC"/>
<comment type="similarity">
    <text evidence="2">Belongs to the COMM domain-containing protein 3 family.</text>
</comment>
<name>T1J4Q3_STRMM</name>